<dbReference type="EMBL" id="CP035704">
    <property type="protein sequence ID" value="QBB70231.1"/>
    <property type="molecule type" value="Genomic_DNA"/>
</dbReference>
<comment type="catalytic activity">
    <reaction evidence="11">
        <text>(9Z)-hexadecenoyl-[ACP] + malonyl-[ACP] + H(+) = 3-oxo-(11Z)-octadecenoyl-[ACP] + holo-[ACP] + CO2</text>
        <dbReference type="Rhea" id="RHEA:55040"/>
        <dbReference type="Rhea" id="RHEA-COMP:9623"/>
        <dbReference type="Rhea" id="RHEA-COMP:9685"/>
        <dbReference type="Rhea" id="RHEA-COMP:10800"/>
        <dbReference type="Rhea" id="RHEA-COMP:14074"/>
        <dbReference type="ChEBI" id="CHEBI:15378"/>
        <dbReference type="ChEBI" id="CHEBI:16526"/>
        <dbReference type="ChEBI" id="CHEBI:64479"/>
        <dbReference type="ChEBI" id="CHEBI:78449"/>
        <dbReference type="ChEBI" id="CHEBI:83989"/>
        <dbReference type="ChEBI" id="CHEBI:138538"/>
        <dbReference type="EC" id="2.3.1.179"/>
    </reaction>
</comment>
<dbReference type="KEGG" id="xbc:ELE36_07570"/>
<dbReference type="GO" id="GO:0005829">
    <property type="term" value="C:cytosol"/>
    <property type="evidence" value="ECO:0007669"/>
    <property type="project" value="TreeGrafter"/>
</dbReference>
<evidence type="ECO:0000256" key="12">
    <source>
        <dbReference type="PIRSR" id="PIRSR000447-1"/>
    </source>
</evidence>
<reference evidence="15 16" key="1">
    <citation type="submission" date="2019-01" db="EMBL/GenBank/DDBJ databases">
        <title>Pseudolysobacter antarctica gen. nov., sp. nov., isolated from Fildes Peninsula, Antarctica.</title>
        <authorList>
            <person name="Wei Z."/>
            <person name="Peng F."/>
        </authorList>
    </citation>
    <scope>NUCLEOTIDE SEQUENCE [LARGE SCALE GENOMIC DNA]</scope>
    <source>
        <strain evidence="15 16">AQ6-296</strain>
    </source>
</reference>
<evidence type="ECO:0000256" key="6">
    <source>
        <dbReference type="ARBA" id="ARBA00022679"/>
    </source>
</evidence>
<dbReference type="InterPro" id="IPR017568">
    <property type="entry name" value="3-oxoacyl-ACP_synth-2"/>
</dbReference>
<evidence type="ECO:0000313" key="16">
    <source>
        <dbReference type="Proteomes" id="UP000291562"/>
    </source>
</evidence>
<dbReference type="PANTHER" id="PTHR11712:SF336">
    <property type="entry name" value="3-OXOACYL-[ACYL-CARRIER-PROTEIN] SYNTHASE, MITOCHONDRIAL"/>
    <property type="match status" value="1"/>
</dbReference>
<dbReference type="OrthoDB" id="9808669at2"/>
<sequence length="412" mass="43005">MSKRRVVVTGLGIISPVGNDIATAWSNILAGVSGIGPITHFDTTAFATKIAGEIRDFDPATYIAPKDVKKMDPFIHYGIAASVQALRDSGLEITAENAERVGAAVGAGIGGITGIERTSIAFHEGGPRKISPFFVPSTIINMISGNLSIMFGLKGPNIAVVTACTTSTHNIGLAARMIQYGDADAMVAGGAEYSITGTSIGGFISARAMTTRNDDPTKASRPWDKDRDGFVLSDGAGVLMLEEYEHAKKRGARIYCELSGFGMSGDAYHMTAPSENGEGAARSMVNALKDAKLNPDQIEYINAHGTSTPAGDLAETQAVKSCFGDHAYKLAVSSTKSMTGHLLGAAGGVEAIFSILALRDGVLPPTINLDNPDAGCDLDFVPHIAREAKIKTALSNSFGFGGTNGTLVFQSL</sequence>
<feature type="active site" description="For beta-ketoacyl synthase activity" evidence="12">
    <location>
        <position position="164"/>
    </location>
</feature>
<gene>
    <name evidence="15" type="primary">fabF</name>
    <name evidence="15" type="ORF">ELE36_07570</name>
</gene>
<dbReference type="Proteomes" id="UP000291562">
    <property type="component" value="Chromosome"/>
</dbReference>
<keyword evidence="8" id="KW-0443">Lipid metabolism</keyword>
<dbReference type="InterPro" id="IPR014030">
    <property type="entry name" value="Ketoacyl_synth_N"/>
</dbReference>
<organism evidence="15 16">
    <name type="scientific">Pseudolysobacter antarcticus</name>
    <dbReference type="NCBI Taxonomy" id="2511995"/>
    <lineage>
        <taxon>Bacteria</taxon>
        <taxon>Pseudomonadati</taxon>
        <taxon>Pseudomonadota</taxon>
        <taxon>Gammaproteobacteria</taxon>
        <taxon>Lysobacterales</taxon>
        <taxon>Rhodanobacteraceae</taxon>
        <taxon>Pseudolysobacter</taxon>
    </lineage>
</organism>
<evidence type="ECO:0000313" key="15">
    <source>
        <dbReference type="EMBL" id="QBB70231.1"/>
    </source>
</evidence>
<evidence type="ECO:0000256" key="5">
    <source>
        <dbReference type="ARBA" id="ARBA00022516"/>
    </source>
</evidence>
<evidence type="ECO:0000256" key="9">
    <source>
        <dbReference type="ARBA" id="ARBA00023160"/>
    </source>
</evidence>
<dbReference type="InterPro" id="IPR000794">
    <property type="entry name" value="Beta-ketoacyl_synthase"/>
</dbReference>
<dbReference type="PIRSF" id="PIRSF000447">
    <property type="entry name" value="KAS_II"/>
    <property type="match status" value="1"/>
</dbReference>
<evidence type="ECO:0000259" key="14">
    <source>
        <dbReference type="PROSITE" id="PS52004"/>
    </source>
</evidence>
<evidence type="ECO:0000256" key="10">
    <source>
        <dbReference type="ARBA" id="ARBA00023315"/>
    </source>
</evidence>
<keyword evidence="10 11" id="KW-0012">Acyltransferase</keyword>
<dbReference type="EC" id="2.3.1.179" evidence="3 11"/>
<keyword evidence="9 11" id="KW-0275">Fatty acid biosynthesis</keyword>
<keyword evidence="5 11" id="KW-0444">Lipid biosynthesis</keyword>
<evidence type="ECO:0000256" key="8">
    <source>
        <dbReference type="ARBA" id="ARBA00023098"/>
    </source>
</evidence>
<comment type="similarity">
    <text evidence="2 11 13">Belongs to the thiolase-like superfamily. Beta-ketoacyl-ACP synthases family.</text>
</comment>
<dbReference type="Pfam" id="PF02801">
    <property type="entry name" value="Ketoacyl-synt_C"/>
    <property type="match status" value="1"/>
</dbReference>
<feature type="domain" description="Ketosynthase family 3 (KS3)" evidence="14">
    <location>
        <begin position="3"/>
        <end position="411"/>
    </location>
</feature>
<dbReference type="AlphaFoldDB" id="A0A411HIC3"/>
<comment type="catalytic activity">
    <reaction evidence="11">
        <text>a fatty acyl-[ACP] + malonyl-[ACP] + H(+) = a 3-oxoacyl-[ACP] + holo-[ACP] + CO2</text>
        <dbReference type="Rhea" id="RHEA:22836"/>
        <dbReference type="Rhea" id="RHEA-COMP:9623"/>
        <dbReference type="Rhea" id="RHEA-COMP:9685"/>
        <dbReference type="Rhea" id="RHEA-COMP:9916"/>
        <dbReference type="Rhea" id="RHEA-COMP:14125"/>
        <dbReference type="ChEBI" id="CHEBI:15378"/>
        <dbReference type="ChEBI" id="CHEBI:16526"/>
        <dbReference type="ChEBI" id="CHEBI:64479"/>
        <dbReference type="ChEBI" id="CHEBI:78449"/>
        <dbReference type="ChEBI" id="CHEBI:78776"/>
        <dbReference type="ChEBI" id="CHEBI:138651"/>
    </reaction>
</comment>
<evidence type="ECO:0000256" key="3">
    <source>
        <dbReference type="ARBA" id="ARBA00012356"/>
    </source>
</evidence>
<comment type="pathway">
    <text evidence="1 11">Lipid metabolism; fatty acid biosynthesis.</text>
</comment>
<dbReference type="InterPro" id="IPR020841">
    <property type="entry name" value="PKS_Beta-ketoAc_synthase_dom"/>
</dbReference>
<dbReference type="InterPro" id="IPR014031">
    <property type="entry name" value="Ketoacyl_synth_C"/>
</dbReference>
<evidence type="ECO:0000256" key="2">
    <source>
        <dbReference type="ARBA" id="ARBA00008467"/>
    </source>
</evidence>
<evidence type="ECO:0000256" key="7">
    <source>
        <dbReference type="ARBA" id="ARBA00022832"/>
    </source>
</evidence>
<dbReference type="SUPFAM" id="SSF53901">
    <property type="entry name" value="Thiolase-like"/>
    <property type="match status" value="2"/>
</dbReference>
<dbReference type="RefSeq" id="WP_129832490.1">
    <property type="nucleotide sequence ID" value="NZ_CP035704.1"/>
</dbReference>
<dbReference type="CDD" id="cd00834">
    <property type="entry name" value="KAS_I_II"/>
    <property type="match status" value="1"/>
</dbReference>
<dbReference type="PROSITE" id="PS00606">
    <property type="entry name" value="KS3_1"/>
    <property type="match status" value="1"/>
</dbReference>
<proteinExistence type="inferred from homology"/>
<comment type="function">
    <text evidence="11">Involved in the type II fatty acid elongation cycle. Catalyzes the elongation of a wide range of acyl-ACP by the addition of two carbons from malonyl-ACP to an acyl acceptor. Can efficiently catalyze the conversion of palmitoleoyl-ACP (cis-hexadec-9-enoyl-ACP) to cis-vaccenoyl-ACP (cis-octadec-11-enoyl-ACP), an essential step in the thermal regulation of fatty acid composition.</text>
</comment>
<dbReference type="GO" id="GO:0004315">
    <property type="term" value="F:3-oxoacyl-[acyl-carrier-protein] synthase activity"/>
    <property type="evidence" value="ECO:0007669"/>
    <property type="project" value="UniProtKB-UniRule"/>
</dbReference>
<evidence type="ECO:0000256" key="4">
    <source>
        <dbReference type="ARBA" id="ARBA00014657"/>
    </source>
</evidence>
<evidence type="ECO:0000256" key="1">
    <source>
        <dbReference type="ARBA" id="ARBA00005194"/>
    </source>
</evidence>
<dbReference type="PROSITE" id="PS52004">
    <property type="entry name" value="KS3_2"/>
    <property type="match status" value="1"/>
</dbReference>
<dbReference type="InterPro" id="IPR016039">
    <property type="entry name" value="Thiolase-like"/>
</dbReference>
<dbReference type="PANTHER" id="PTHR11712">
    <property type="entry name" value="POLYKETIDE SYNTHASE-RELATED"/>
    <property type="match status" value="1"/>
</dbReference>
<name>A0A411HIC3_9GAMM</name>
<dbReference type="SMART" id="SM00825">
    <property type="entry name" value="PKS_KS"/>
    <property type="match status" value="1"/>
</dbReference>
<evidence type="ECO:0000256" key="13">
    <source>
        <dbReference type="RuleBase" id="RU003694"/>
    </source>
</evidence>
<keyword evidence="6 11" id="KW-0808">Transferase</keyword>
<dbReference type="GO" id="GO:0006633">
    <property type="term" value="P:fatty acid biosynthetic process"/>
    <property type="evidence" value="ECO:0007669"/>
    <property type="project" value="UniProtKB-UniRule"/>
</dbReference>
<dbReference type="UniPathway" id="UPA00094"/>
<keyword evidence="16" id="KW-1185">Reference proteome</keyword>
<dbReference type="InterPro" id="IPR018201">
    <property type="entry name" value="Ketoacyl_synth_AS"/>
</dbReference>
<dbReference type="FunFam" id="3.40.47.10:FF:000009">
    <property type="entry name" value="3-oxoacyl-[acyl-carrier-protein] synthase 2"/>
    <property type="match status" value="1"/>
</dbReference>
<evidence type="ECO:0000256" key="11">
    <source>
        <dbReference type="PIRNR" id="PIRNR000447"/>
    </source>
</evidence>
<dbReference type="NCBIfam" id="NF004970">
    <property type="entry name" value="PRK06333.1"/>
    <property type="match status" value="1"/>
</dbReference>
<dbReference type="NCBIfam" id="NF005589">
    <property type="entry name" value="PRK07314.1"/>
    <property type="match status" value="1"/>
</dbReference>
<dbReference type="Gene3D" id="3.40.47.10">
    <property type="match status" value="1"/>
</dbReference>
<dbReference type="NCBIfam" id="TIGR03150">
    <property type="entry name" value="fabF"/>
    <property type="match status" value="1"/>
</dbReference>
<dbReference type="Pfam" id="PF00109">
    <property type="entry name" value="ketoacyl-synt"/>
    <property type="match status" value="1"/>
</dbReference>
<protein>
    <recommendedName>
        <fullName evidence="4 11">3-oxoacyl-[acyl-carrier-protein] synthase 2</fullName>
        <ecNumber evidence="3 11">2.3.1.179</ecNumber>
    </recommendedName>
</protein>
<accession>A0A411HIC3</accession>
<keyword evidence="7" id="KW-0276">Fatty acid metabolism</keyword>